<dbReference type="Gene3D" id="1.10.10.10">
    <property type="entry name" value="Winged helix-like DNA-binding domain superfamily/Winged helix DNA-binding domain"/>
    <property type="match status" value="1"/>
</dbReference>
<evidence type="ECO:0000313" key="6">
    <source>
        <dbReference type="Proteomes" id="UP001156694"/>
    </source>
</evidence>
<evidence type="ECO:0000256" key="1">
    <source>
        <dbReference type="ARBA" id="ARBA00023015"/>
    </source>
</evidence>
<dbReference type="SUPFAM" id="SSF75516">
    <property type="entry name" value="Pheromone-binding domain of LuxR-like quorum-sensing transcription factors"/>
    <property type="match status" value="1"/>
</dbReference>
<evidence type="ECO:0000256" key="2">
    <source>
        <dbReference type="ARBA" id="ARBA00023125"/>
    </source>
</evidence>
<dbReference type="Proteomes" id="UP001156694">
    <property type="component" value="Unassembled WGS sequence"/>
</dbReference>
<evidence type="ECO:0000256" key="3">
    <source>
        <dbReference type="ARBA" id="ARBA00023163"/>
    </source>
</evidence>
<dbReference type="InterPro" id="IPR000792">
    <property type="entry name" value="Tscrpt_reg_LuxR_C"/>
</dbReference>
<dbReference type="InterPro" id="IPR005143">
    <property type="entry name" value="TF_LuxR_autoind-bd_dom"/>
</dbReference>
<name>A0ABQ5VRX0_9RHOB</name>
<reference evidence="6" key="1">
    <citation type="journal article" date="2019" name="Int. J. Syst. Evol. Microbiol.">
        <title>The Global Catalogue of Microorganisms (GCM) 10K type strain sequencing project: providing services to taxonomists for standard genome sequencing and annotation.</title>
        <authorList>
            <consortium name="The Broad Institute Genomics Platform"/>
            <consortium name="The Broad Institute Genome Sequencing Center for Infectious Disease"/>
            <person name="Wu L."/>
            <person name="Ma J."/>
        </authorList>
    </citation>
    <scope>NUCLEOTIDE SEQUENCE [LARGE SCALE GENOMIC DNA]</scope>
    <source>
        <strain evidence="6">NBRC 110140</strain>
    </source>
</reference>
<keyword evidence="1" id="KW-0805">Transcription regulation</keyword>
<organism evidence="5 6">
    <name type="scientific">Amylibacter marinus</name>
    <dbReference type="NCBI Taxonomy" id="1475483"/>
    <lineage>
        <taxon>Bacteria</taxon>
        <taxon>Pseudomonadati</taxon>
        <taxon>Pseudomonadota</taxon>
        <taxon>Alphaproteobacteria</taxon>
        <taxon>Rhodobacterales</taxon>
        <taxon>Paracoccaceae</taxon>
        <taxon>Amylibacter</taxon>
    </lineage>
</organism>
<keyword evidence="2" id="KW-0238">DNA-binding</keyword>
<dbReference type="InterPro" id="IPR036388">
    <property type="entry name" value="WH-like_DNA-bd_sf"/>
</dbReference>
<keyword evidence="6" id="KW-1185">Reference proteome</keyword>
<comment type="caution">
    <text evidence="5">The sequence shown here is derived from an EMBL/GenBank/DDBJ whole genome shotgun (WGS) entry which is preliminary data.</text>
</comment>
<evidence type="ECO:0000259" key="4">
    <source>
        <dbReference type="SMART" id="SM00421"/>
    </source>
</evidence>
<dbReference type="SMART" id="SM00421">
    <property type="entry name" value="HTH_LUXR"/>
    <property type="match status" value="1"/>
</dbReference>
<dbReference type="Gene3D" id="3.30.450.80">
    <property type="entry name" value="Transcription factor LuxR-like, autoinducer-binding domain"/>
    <property type="match status" value="1"/>
</dbReference>
<proteinExistence type="predicted"/>
<feature type="domain" description="HTH luxR-type" evidence="4">
    <location>
        <begin position="183"/>
        <end position="240"/>
    </location>
</feature>
<sequence>MLINRFIQKLTQSNDVATNWAILLDALASFGFDRVLYGKKLNFSPETLHNHSGSVLLSSYGEKLDQEFLLSRLYLHSPTLQWAMYNYGCISWGETKRRADAGKLTPEQMDAYEKGRQCGLNAGVTYSVPTHTRRYRSAFGMAFRADGTQEDADETWKNNESDLTALLCIFDLTIAQFENIPSGQKLDTRTIHFMKLIAEGRTVSEISEIEGCHHRTIDQRMANARDILGANNTLHAVLLAKEQGQF</sequence>
<evidence type="ECO:0000313" key="5">
    <source>
        <dbReference type="EMBL" id="GLQ33963.1"/>
    </source>
</evidence>
<protein>
    <recommendedName>
        <fullName evidence="4">HTH luxR-type domain-containing protein</fullName>
    </recommendedName>
</protein>
<dbReference type="InterPro" id="IPR036693">
    <property type="entry name" value="TF_LuxR_autoind-bd_dom_sf"/>
</dbReference>
<dbReference type="EMBL" id="BSNN01000002">
    <property type="protein sequence ID" value="GLQ33963.1"/>
    <property type="molecule type" value="Genomic_DNA"/>
</dbReference>
<dbReference type="SUPFAM" id="SSF46894">
    <property type="entry name" value="C-terminal effector domain of the bipartite response regulators"/>
    <property type="match status" value="1"/>
</dbReference>
<keyword evidence="3" id="KW-0804">Transcription</keyword>
<gene>
    <name evidence="5" type="ORF">GCM10007939_02460</name>
</gene>
<dbReference type="Pfam" id="PF03472">
    <property type="entry name" value="Autoind_bind"/>
    <property type="match status" value="1"/>
</dbReference>
<dbReference type="InterPro" id="IPR016032">
    <property type="entry name" value="Sig_transdc_resp-reg_C-effctor"/>
</dbReference>
<accession>A0ABQ5VRX0</accession>